<reference evidence="1" key="1">
    <citation type="submission" date="2020-05" db="EMBL/GenBank/DDBJ databases">
        <authorList>
            <person name="Chiriac C."/>
            <person name="Salcher M."/>
            <person name="Ghai R."/>
            <person name="Kavagutti S V."/>
        </authorList>
    </citation>
    <scope>NUCLEOTIDE SEQUENCE</scope>
</reference>
<protein>
    <submittedName>
        <fullName evidence="1">Unannotated protein</fullName>
    </submittedName>
</protein>
<evidence type="ECO:0000313" key="1">
    <source>
        <dbReference type="EMBL" id="CAB5032388.1"/>
    </source>
</evidence>
<gene>
    <name evidence="1" type="ORF">UFOPK4112_01821</name>
</gene>
<name>A0A6J7RVB3_9ZZZZ</name>
<dbReference type="EMBL" id="CAFBPM010000032">
    <property type="protein sequence ID" value="CAB5032388.1"/>
    <property type="molecule type" value="Genomic_DNA"/>
</dbReference>
<dbReference type="AlphaFoldDB" id="A0A6J7RVB3"/>
<accession>A0A6J7RVB3</accession>
<organism evidence="1">
    <name type="scientific">freshwater metagenome</name>
    <dbReference type="NCBI Taxonomy" id="449393"/>
    <lineage>
        <taxon>unclassified sequences</taxon>
        <taxon>metagenomes</taxon>
        <taxon>ecological metagenomes</taxon>
    </lineage>
</organism>
<proteinExistence type="predicted"/>
<sequence length="181" mass="20583">MSSKRTPCPKFQSKKSLPIQQGMPSIEIAKKCEADKLELLEVENFMPLSLEFSIGGYSGPCHNVKLKKGTLTYQYTDGGNYFNPLEATTVIPTKRKWINFKKKLDIIEVWGWDAPYEDHRVLDGTQWELEIDYGRKKISASGSNSYPGANNEDMLLDWEDTPVFDNFLRALNLLLGGTKIQ</sequence>